<dbReference type="InterPro" id="IPR006683">
    <property type="entry name" value="Thioestr_dom"/>
</dbReference>
<dbReference type="InterPro" id="IPR050563">
    <property type="entry name" value="4-hydroxybenzoyl-CoA_TE"/>
</dbReference>
<comment type="similarity">
    <text evidence="1">Belongs to the 4-hydroxybenzoyl-CoA thioesterase family.</text>
</comment>
<protein>
    <submittedName>
        <fullName evidence="4">Tol-Pal system-associated acyl-CoA thioesterase</fullName>
    </submittedName>
</protein>
<dbReference type="PANTHER" id="PTHR31793">
    <property type="entry name" value="4-HYDROXYBENZOYL-COA THIOESTERASE FAMILY MEMBER"/>
    <property type="match status" value="1"/>
</dbReference>
<dbReference type="GO" id="GO:0047617">
    <property type="term" value="F:fatty acyl-CoA hydrolase activity"/>
    <property type="evidence" value="ECO:0007669"/>
    <property type="project" value="TreeGrafter"/>
</dbReference>
<dbReference type="InterPro" id="IPR006684">
    <property type="entry name" value="YbgC/YbaW"/>
</dbReference>
<dbReference type="Gene3D" id="3.10.129.10">
    <property type="entry name" value="Hotdog Thioesterase"/>
    <property type="match status" value="1"/>
</dbReference>
<name>A0A3B0XPW7_9ZZZZ</name>
<dbReference type="SUPFAM" id="SSF54637">
    <property type="entry name" value="Thioesterase/thiol ester dehydrase-isomerase"/>
    <property type="match status" value="1"/>
</dbReference>
<dbReference type="InterPro" id="IPR029069">
    <property type="entry name" value="HotDog_dom_sf"/>
</dbReference>
<gene>
    <name evidence="4" type="ORF">MNBD_GAMMA09-3359</name>
</gene>
<dbReference type="FunFam" id="3.10.129.10:FF:000004">
    <property type="entry name" value="Tol-pal system-associated acyl-CoA thioesterase"/>
    <property type="match status" value="1"/>
</dbReference>
<dbReference type="PANTHER" id="PTHR31793:SF37">
    <property type="entry name" value="ACYL-COA THIOESTER HYDROLASE YBGC"/>
    <property type="match status" value="1"/>
</dbReference>
<keyword evidence="2" id="KW-0378">Hydrolase</keyword>
<dbReference type="NCBIfam" id="TIGR00051">
    <property type="entry name" value="YbgC/FadM family acyl-CoA thioesterase"/>
    <property type="match status" value="1"/>
</dbReference>
<dbReference type="PIRSF" id="PIRSF003230">
    <property type="entry name" value="YbgC"/>
    <property type="match status" value="1"/>
</dbReference>
<dbReference type="NCBIfam" id="TIGR02799">
    <property type="entry name" value="thio_ybgC"/>
    <property type="match status" value="1"/>
</dbReference>
<feature type="domain" description="Thioesterase" evidence="3">
    <location>
        <begin position="17"/>
        <end position="96"/>
    </location>
</feature>
<dbReference type="Pfam" id="PF03061">
    <property type="entry name" value="4HBT"/>
    <property type="match status" value="1"/>
</dbReference>
<dbReference type="InterPro" id="IPR014166">
    <property type="entry name" value="Tol-Pal_acyl-CoA_thioesterase"/>
</dbReference>
<dbReference type="CDD" id="cd00586">
    <property type="entry name" value="4HBT"/>
    <property type="match status" value="1"/>
</dbReference>
<sequence length="143" mass="16565">MNFSWPVRVYYEDTDTGGVVYYVNYLKFMERARTEYLRHLGFEQDQLIRQQNIVFAVRSVQLEYNSPARFNDHLTVTARIIEQKKVSMLFEQKISRITQPDHILCQGQVRVACLQADTFKPVAVPVAMIGAISKSLMEVDSVD</sequence>
<accession>A0A3B0XPW7</accession>
<evidence type="ECO:0000256" key="2">
    <source>
        <dbReference type="ARBA" id="ARBA00022801"/>
    </source>
</evidence>
<evidence type="ECO:0000313" key="4">
    <source>
        <dbReference type="EMBL" id="VAW69601.1"/>
    </source>
</evidence>
<organism evidence="4">
    <name type="scientific">hydrothermal vent metagenome</name>
    <dbReference type="NCBI Taxonomy" id="652676"/>
    <lineage>
        <taxon>unclassified sequences</taxon>
        <taxon>metagenomes</taxon>
        <taxon>ecological metagenomes</taxon>
    </lineage>
</organism>
<evidence type="ECO:0000256" key="1">
    <source>
        <dbReference type="ARBA" id="ARBA00005953"/>
    </source>
</evidence>
<reference evidence="4" key="1">
    <citation type="submission" date="2018-06" db="EMBL/GenBank/DDBJ databases">
        <authorList>
            <person name="Zhirakovskaya E."/>
        </authorList>
    </citation>
    <scope>NUCLEOTIDE SEQUENCE</scope>
</reference>
<dbReference type="AlphaFoldDB" id="A0A3B0XPW7"/>
<proteinExistence type="inferred from homology"/>
<dbReference type="EMBL" id="UOFI01000169">
    <property type="protein sequence ID" value="VAW69601.1"/>
    <property type="molecule type" value="Genomic_DNA"/>
</dbReference>
<evidence type="ECO:0000259" key="3">
    <source>
        <dbReference type="Pfam" id="PF03061"/>
    </source>
</evidence>